<sequence>MSSPFDQPGSAPRQFADPDDGLDGYYSIMADYPEALDYYALLGLSSTPPPKEAEIRSAYRSLTLSFHPDKQPPHLREAAQQHFTRIQEAYDVLIDPKKRIVYDLAGEEAVRQEWGQHGAMGPRGDAQSRQVGVKAMSPDEFRRWFLKTMKKRERKAIESLVSSRGNITLGINAASTISVNKEDGDVTLQIPSAKLSTYAATYSFKTPFPLPEFLYGTKEADRAENPDSDDSPNDPDEDSEPIEMTISMGIAGKLARPGQKLMVEHEDESTEEQIVPLPHILVAQNISLGATVTPNMRGLIGTKGFWSRQPFSILRDSTVHLEALILPIPTLKTTVGHAFQPVSGIKPINVSASSIITRSLWESPPSFDVQVTKQVAERKVAFLTGSTGFLEWPELLQESFPSLGMSLESYYNSGVNDSTLQIGLISQPKQPSKMAEFNEDEEEDEELREHLEKQKKIDRAAEFWQTYLTATPAGGGIGLTYSRNLFSGKPADDPVRSEWSGEGYFPMAKMEEPRAVRLEVTTILSADASISWGIKGTRRIGEYTKMSLGVGFAQNGIVATVGWSRLGQGIKLPIVLCSAEEANHDAAALATVFPWLAYCTIEFGYIRPRDRKRRRQAAARRHKELKKLIPKKREESEQAIELMLDQVQRRQTREEAQGGLIIKKAEYGYIPPSNKKPKNGFTEPRVIDVTIPVAALVDRGQLVIPQNSIKFQIIGFHDPAPMLPKRLKIWYTFQGRDHFVEVGDKERVACPMRTHLISD</sequence>
<keyword evidence="1" id="KW-0143">Chaperone</keyword>
<dbReference type="RefSeq" id="XP_058304538.1">
    <property type="nucleotide sequence ID" value="XM_058457639.1"/>
</dbReference>
<dbReference type="AlphaFoldDB" id="A0A9W9J7P7"/>
<dbReference type="PANTHER" id="PTHR44157">
    <property type="entry name" value="DNAJ HOMOLOG SUBFAMILY C MEMBER 11"/>
    <property type="match status" value="1"/>
</dbReference>
<dbReference type="GeneID" id="83184940"/>
<dbReference type="Pfam" id="PF11875">
    <property type="entry name" value="DnaJ-like_C11_C"/>
    <property type="match status" value="1"/>
</dbReference>
<evidence type="ECO:0000256" key="1">
    <source>
        <dbReference type="ARBA" id="ARBA00023186"/>
    </source>
</evidence>
<dbReference type="GO" id="GO:0042407">
    <property type="term" value="P:cristae formation"/>
    <property type="evidence" value="ECO:0007669"/>
    <property type="project" value="TreeGrafter"/>
</dbReference>
<dbReference type="Pfam" id="PF00226">
    <property type="entry name" value="DnaJ"/>
    <property type="match status" value="1"/>
</dbReference>
<dbReference type="InterPro" id="IPR052243">
    <property type="entry name" value="Mito_inner_membrane_organizer"/>
</dbReference>
<feature type="domain" description="J" evidence="3">
    <location>
        <begin position="37"/>
        <end position="106"/>
    </location>
</feature>
<dbReference type="GO" id="GO:0005739">
    <property type="term" value="C:mitochondrion"/>
    <property type="evidence" value="ECO:0007669"/>
    <property type="project" value="GOC"/>
</dbReference>
<dbReference type="SMART" id="SM00271">
    <property type="entry name" value="DnaJ"/>
    <property type="match status" value="1"/>
</dbReference>
<dbReference type="InterPro" id="IPR024586">
    <property type="entry name" value="DnaJ-like_C11_C"/>
</dbReference>
<dbReference type="OrthoDB" id="666364at2759"/>
<dbReference type="EMBL" id="JAPQKR010000016">
    <property type="protein sequence ID" value="KAJ5191598.1"/>
    <property type="molecule type" value="Genomic_DNA"/>
</dbReference>
<proteinExistence type="predicted"/>
<dbReference type="CDD" id="cd06257">
    <property type="entry name" value="DnaJ"/>
    <property type="match status" value="1"/>
</dbReference>
<feature type="compositionally biased region" description="Acidic residues" evidence="2">
    <location>
        <begin position="226"/>
        <end position="241"/>
    </location>
</feature>
<protein>
    <recommendedName>
        <fullName evidence="3">J domain-containing protein</fullName>
    </recommendedName>
</protein>
<dbReference type="InterPro" id="IPR018253">
    <property type="entry name" value="DnaJ_domain_CS"/>
</dbReference>
<dbReference type="PROSITE" id="PS00636">
    <property type="entry name" value="DNAJ_1"/>
    <property type="match status" value="1"/>
</dbReference>
<dbReference type="InterPro" id="IPR001623">
    <property type="entry name" value="DnaJ_domain"/>
</dbReference>
<reference evidence="4" key="2">
    <citation type="journal article" date="2023" name="IMA Fungus">
        <title>Comparative genomic study of the Penicillium genus elucidates a diverse pangenome and 15 lateral gene transfer events.</title>
        <authorList>
            <person name="Petersen C."/>
            <person name="Sorensen T."/>
            <person name="Nielsen M.R."/>
            <person name="Sondergaard T.E."/>
            <person name="Sorensen J.L."/>
            <person name="Fitzpatrick D.A."/>
            <person name="Frisvad J.C."/>
            <person name="Nielsen K.L."/>
        </authorList>
    </citation>
    <scope>NUCLEOTIDE SEQUENCE</scope>
    <source>
        <strain evidence="4">IBT 15544</strain>
    </source>
</reference>
<reference evidence="4" key="1">
    <citation type="submission" date="2022-12" db="EMBL/GenBank/DDBJ databases">
        <authorList>
            <person name="Petersen C."/>
        </authorList>
    </citation>
    <scope>NUCLEOTIDE SEQUENCE</scope>
    <source>
        <strain evidence="4">IBT 15544</strain>
    </source>
</reference>
<dbReference type="SUPFAM" id="SSF46565">
    <property type="entry name" value="Chaperone J-domain"/>
    <property type="match status" value="1"/>
</dbReference>
<dbReference type="PROSITE" id="PS50076">
    <property type="entry name" value="DNAJ_2"/>
    <property type="match status" value="1"/>
</dbReference>
<dbReference type="PRINTS" id="PR00625">
    <property type="entry name" value="JDOMAIN"/>
</dbReference>
<dbReference type="Proteomes" id="UP001150904">
    <property type="component" value="Unassembled WGS sequence"/>
</dbReference>
<dbReference type="Gene3D" id="1.10.287.110">
    <property type="entry name" value="DnaJ domain"/>
    <property type="match status" value="1"/>
</dbReference>
<dbReference type="InterPro" id="IPR036869">
    <property type="entry name" value="J_dom_sf"/>
</dbReference>
<accession>A0A9W9J7P7</accession>
<evidence type="ECO:0000256" key="2">
    <source>
        <dbReference type="SAM" id="MobiDB-lite"/>
    </source>
</evidence>
<gene>
    <name evidence="4" type="ORF">N7498_010583</name>
</gene>
<evidence type="ECO:0000313" key="5">
    <source>
        <dbReference type="Proteomes" id="UP001150904"/>
    </source>
</evidence>
<evidence type="ECO:0000259" key="3">
    <source>
        <dbReference type="PROSITE" id="PS50076"/>
    </source>
</evidence>
<name>A0A9W9J7P7_9EURO</name>
<dbReference type="PANTHER" id="PTHR44157:SF1">
    <property type="entry name" value="DNAJ HOMOLOG SUBFAMILY C MEMBER 11"/>
    <property type="match status" value="1"/>
</dbReference>
<organism evidence="4 5">
    <name type="scientific">Penicillium cinerascens</name>
    <dbReference type="NCBI Taxonomy" id="70096"/>
    <lineage>
        <taxon>Eukaryota</taxon>
        <taxon>Fungi</taxon>
        <taxon>Dikarya</taxon>
        <taxon>Ascomycota</taxon>
        <taxon>Pezizomycotina</taxon>
        <taxon>Eurotiomycetes</taxon>
        <taxon>Eurotiomycetidae</taxon>
        <taxon>Eurotiales</taxon>
        <taxon>Aspergillaceae</taxon>
        <taxon>Penicillium</taxon>
    </lineage>
</organism>
<keyword evidence="5" id="KW-1185">Reference proteome</keyword>
<comment type="caution">
    <text evidence="4">The sequence shown here is derived from an EMBL/GenBank/DDBJ whole genome shotgun (WGS) entry which is preliminary data.</text>
</comment>
<feature type="region of interest" description="Disordered" evidence="2">
    <location>
        <begin position="221"/>
        <end position="241"/>
    </location>
</feature>
<evidence type="ECO:0000313" key="4">
    <source>
        <dbReference type="EMBL" id="KAJ5191598.1"/>
    </source>
</evidence>